<feature type="compositionally biased region" description="Basic and acidic residues" evidence="11">
    <location>
        <begin position="4561"/>
        <end position="4593"/>
    </location>
</feature>
<evidence type="ECO:0000256" key="7">
    <source>
        <dbReference type="ARBA" id="ARBA00023157"/>
    </source>
</evidence>
<evidence type="ECO:0000256" key="2">
    <source>
        <dbReference type="ARBA" id="ARBA00004657"/>
    </source>
</evidence>
<feature type="region of interest" description="Disordered" evidence="11">
    <location>
        <begin position="4057"/>
        <end position="4312"/>
    </location>
</feature>
<dbReference type="PROSITE" id="PS50853">
    <property type="entry name" value="FN3"/>
    <property type="match status" value="5"/>
</dbReference>
<feature type="domain" description="Fibronectin type-III" evidence="14">
    <location>
        <begin position="7364"/>
        <end position="7458"/>
    </location>
</feature>
<feature type="domain" description="SH3" evidence="12">
    <location>
        <begin position="6021"/>
        <end position="6082"/>
    </location>
</feature>
<evidence type="ECO:0000313" key="15">
    <source>
        <dbReference type="EMBL" id="KAK9500904.1"/>
    </source>
</evidence>
<evidence type="ECO:0000313" key="16">
    <source>
        <dbReference type="Proteomes" id="UP001461498"/>
    </source>
</evidence>
<feature type="region of interest" description="Disordered" evidence="11">
    <location>
        <begin position="5823"/>
        <end position="5867"/>
    </location>
</feature>
<feature type="compositionally biased region" description="Basic and acidic residues" evidence="11">
    <location>
        <begin position="4953"/>
        <end position="5014"/>
    </location>
</feature>
<name>A0AAW1CX93_9HEMI</name>
<evidence type="ECO:0000256" key="3">
    <source>
        <dbReference type="ARBA" id="ARBA00006692"/>
    </source>
</evidence>
<dbReference type="InterPro" id="IPR013783">
    <property type="entry name" value="Ig-like_fold"/>
</dbReference>
<dbReference type="SMART" id="SM00060">
    <property type="entry name" value="FN3"/>
    <property type="match status" value="5"/>
</dbReference>
<feature type="domain" description="Ig-like" evidence="13">
    <location>
        <begin position="7071"/>
        <end position="7162"/>
    </location>
</feature>
<keyword evidence="16" id="KW-1185">Reference proteome</keyword>
<feature type="compositionally biased region" description="Basic and acidic residues" evidence="11">
    <location>
        <begin position="5604"/>
        <end position="5628"/>
    </location>
</feature>
<keyword evidence="8" id="KW-0539">Nucleus</keyword>
<feature type="compositionally biased region" description="Basic and acidic residues" evidence="11">
    <location>
        <begin position="5105"/>
        <end position="5127"/>
    </location>
</feature>
<keyword evidence="9" id="KW-0393">Immunoglobulin domain</keyword>
<feature type="region of interest" description="Disordered" evidence="11">
    <location>
        <begin position="4949"/>
        <end position="5226"/>
    </location>
</feature>
<feature type="domain" description="Ig-like" evidence="13">
    <location>
        <begin position="6330"/>
        <end position="6417"/>
    </location>
</feature>
<evidence type="ECO:0000256" key="1">
    <source>
        <dbReference type="ARBA" id="ARBA00004123"/>
    </source>
</evidence>
<dbReference type="SUPFAM" id="SSF49265">
    <property type="entry name" value="Fibronectin type III"/>
    <property type="match status" value="3"/>
</dbReference>
<feature type="compositionally biased region" description="Basic and acidic residues" evidence="11">
    <location>
        <begin position="4057"/>
        <end position="4078"/>
    </location>
</feature>
<keyword evidence="4 10" id="KW-0728">SH3 domain</keyword>
<dbReference type="InterPro" id="IPR003599">
    <property type="entry name" value="Ig_sub"/>
</dbReference>
<feature type="compositionally biased region" description="Basic and acidic residues" evidence="11">
    <location>
        <begin position="4182"/>
        <end position="4204"/>
    </location>
</feature>
<dbReference type="InterPro" id="IPR036116">
    <property type="entry name" value="FN3_sf"/>
</dbReference>
<accession>A0AAW1CX93</accession>
<feature type="domain" description="Ig-like" evidence="13">
    <location>
        <begin position="6611"/>
        <end position="6695"/>
    </location>
</feature>
<feature type="domain" description="Ig-like" evidence="13">
    <location>
        <begin position="6427"/>
        <end position="6516"/>
    </location>
</feature>
<dbReference type="InterPro" id="IPR036179">
    <property type="entry name" value="Ig-like_dom_sf"/>
</dbReference>
<feature type="compositionally biased region" description="Basic and acidic residues" evidence="11">
    <location>
        <begin position="4829"/>
        <end position="4862"/>
    </location>
</feature>
<protein>
    <recommendedName>
        <fullName evidence="17">Titin</fullName>
    </recommendedName>
</protein>
<comment type="subcellular location">
    <subcellularLocation>
        <location evidence="2">Cytoplasm</location>
        <location evidence="2">Myofibril</location>
    </subcellularLocation>
    <subcellularLocation>
        <location evidence="1">Nucleus</location>
    </subcellularLocation>
</comment>
<dbReference type="Gene3D" id="2.60.40.10">
    <property type="entry name" value="Immunoglobulins"/>
    <property type="match status" value="16"/>
</dbReference>
<feature type="domain" description="Ig-like" evidence="13">
    <location>
        <begin position="6788"/>
        <end position="6874"/>
    </location>
</feature>
<feature type="region of interest" description="Disordered" evidence="11">
    <location>
        <begin position="5579"/>
        <end position="5685"/>
    </location>
</feature>
<feature type="compositionally biased region" description="Low complexity" evidence="11">
    <location>
        <begin position="4442"/>
        <end position="4451"/>
    </location>
</feature>
<evidence type="ECO:0000259" key="12">
    <source>
        <dbReference type="PROSITE" id="PS50002"/>
    </source>
</evidence>
<feature type="compositionally biased region" description="Basic and acidic residues" evidence="11">
    <location>
        <begin position="3852"/>
        <end position="3885"/>
    </location>
</feature>
<comment type="similarity">
    <text evidence="3">Belongs to the protein kinase superfamily. CAMK Ser/Thr protein kinase family.</text>
</comment>
<feature type="compositionally biased region" description="Basic and acidic residues" evidence="11">
    <location>
        <begin position="4411"/>
        <end position="4440"/>
    </location>
</feature>
<dbReference type="PANTHER" id="PTHR13817">
    <property type="entry name" value="TITIN"/>
    <property type="match status" value="1"/>
</dbReference>
<dbReference type="InterPro" id="IPR001452">
    <property type="entry name" value="SH3_domain"/>
</dbReference>
<dbReference type="FunFam" id="2.60.40.10:FF:001138">
    <property type="entry name" value="Sallimus, isoform P"/>
    <property type="match status" value="1"/>
</dbReference>
<dbReference type="Pfam" id="PF00041">
    <property type="entry name" value="fn3"/>
    <property type="match status" value="5"/>
</dbReference>
<feature type="region of interest" description="Disordered" evidence="11">
    <location>
        <begin position="5905"/>
        <end position="5939"/>
    </location>
</feature>
<feature type="compositionally biased region" description="Basic and acidic residues" evidence="11">
    <location>
        <begin position="4106"/>
        <end position="4171"/>
    </location>
</feature>
<feature type="compositionally biased region" description="Basic and acidic residues" evidence="11">
    <location>
        <begin position="4253"/>
        <end position="4272"/>
    </location>
</feature>
<dbReference type="InterPro" id="IPR003961">
    <property type="entry name" value="FN3_dom"/>
</dbReference>
<dbReference type="GO" id="GO:0030154">
    <property type="term" value="P:cell differentiation"/>
    <property type="evidence" value="ECO:0007669"/>
    <property type="project" value="UniProtKB-ARBA"/>
</dbReference>
<comment type="caution">
    <text evidence="15">The sequence shown here is derived from an EMBL/GenBank/DDBJ whole genome shotgun (WGS) entry which is preliminary data.</text>
</comment>
<feature type="compositionally biased region" description="Basic and acidic residues" evidence="11">
    <location>
        <begin position="5524"/>
        <end position="5548"/>
    </location>
</feature>
<dbReference type="Proteomes" id="UP001461498">
    <property type="component" value="Unassembled WGS sequence"/>
</dbReference>
<evidence type="ECO:0000256" key="9">
    <source>
        <dbReference type="ARBA" id="ARBA00023319"/>
    </source>
</evidence>
<dbReference type="FunFam" id="2.60.40.10:FF:000056">
    <property type="entry name" value="twitchin isoform X4"/>
    <property type="match status" value="2"/>
</dbReference>
<dbReference type="FunFam" id="2.60.40.10:FF:000080">
    <property type="entry name" value="Myosin light chain kinase, smooth muscle"/>
    <property type="match status" value="1"/>
</dbReference>
<dbReference type="GO" id="GO:0009653">
    <property type="term" value="P:anatomical structure morphogenesis"/>
    <property type="evidence" value="ECO:0007669"/>
    <property type="project" value="UniProtKB-ARBA"/>
</dbReference>
<dbReference type="Pfam" id="PF07679">
    <property type="entry name" value="I-set"/>
    <property type="match status" value="11"/>
</dbReference>
<feature type="compositionally biased region" description="Basic and acidic residues" evidence="11">
    <location>
        <begin position="5644"/>
        <end position="5668"/>
    </location>
</feature>
<feature type="domain" description="Fibronectin type-III" evidence="14">
    <location>
        <begin position="6977"/>
        <end position="7071"/>
    </location>
</feature>
<feature type="domain" description="Fibronectin type-III" evidence="14">
    <location>
        <begin position="7264"/>
        <end position="7358"/>
    </location>
</feature>
<dbReference type="FunFam" id="2.60.40.10:FF:000050">
    <property type="entry name" value="Titin isoform B"/>
    <property type="match status" value="2"/>
</dbReference>
<keyword evidence="5" id="KW-0963">Cytoplasm</keyword>
<feature type="domain" description="Fibronectin type-III" evidence="14">
    <location>
        <begin position="7564"/>
        <end position="7661"/>
    </location>
</feature>
<evidence type="ECO:0000259" key="14">
    <source>
        <dbReference type="PROSITE" id="PS50853"/>
    </source>
</evidence>
<dbReference type="GO" id="GO:0030017">
    <property type="term" value="C:sarcomere"/>
    <property type="evidence" value="ECO:0007669"/>
    <property type="project" value="UniProtKB-ARBA"/>
</dbReference>
<dbReference type="CDD" id="cd11856">
    <property type="entry name" value="SH3_p47phox_like"/>
    <property type="match status" value="1"/>
</dbReference>
<evidence type="ECO:0000256" key="8">
    <source>
        <dbReference type="ARBA" id="ARBA00023242"/>
    </source>
</evidence>
<dbReference type="PROSITE" id="PS50835">
    <property type="entry name" value="IG_LIKE"/>
    <property type="match status" value="11"/>
</dbReference>
<feature type="domain" description="Ig-like" evidence="13">
    <location>
        <begin position="6237"/>
        <end position="6320"/>
    </location>
</feature>
<feature type="domain" description="Ig-like" evidence="13">
    <location>
        <begin position="6882"/>
        <end position="6968"/>
    </location>
</feature>
<feature type="domain" description="Fibronectin type-III" evidence="14">
    <location>
        <begin position="7461"/>
        <end position="7560"/>
    </location>
</feature>
<dbReference type="FunFam" id="2.60.40.10:FF:000031">
    <property type="entry name" value="Myosin-binding protein C, slow type"/>
    <property type="match status" value="1"/>
</dbReference>
<feature type="compositionally biased region" description="Basic and acidic residues" evidence="11">
    <location>
        <begin position="5026"/>
        <end position="5097"/>
    </location>
</feature>
<dbReference type="SMART" id="SM00409">
    <property type="entry name" value="IG"/>
    <property type="match status" value="11"/>
</dbReference>
<evidence type="ECO:0000259" key="13">
    <source>
        <dbReference type="PROSITE" id="PS50835"/>
    </source>
</evidence>
<dbReference type="InterPro" id="IPR003598">
    <property type="entry name" value="Ig_sub2"/>
</dbReference>
<feature type="compositionally biased region" description="Basic and acidic residues" evidence="11">
    <location>
        <begin position="5139"/>
        <end position="5183"/>
    </location>
</feature>
<keyword evidence="7" id="KW-1015">Disulfide bond</keyword>
<dbReference type="FunFam" id="2.60.40.10:FF:000425">
    <property type="entry name" value="Myosin light chain kinase"/>
    <property type="match status" value="1"/>
</dbReference>
<dbReference type="FunFam" id="2.60.40.10:FF:000107">
    <property type="entry name" value="Myosin, light chain kinase a"/>
    <property type="match status" value="1"/>
</dbReference>
<dbReference type="CDD" id="cd00063">
    <property type="entry name" value="FN3"/>
    <property type="match status" value="5"/>
</dbReference>
<evidence type="ECO:0000256" key="4">
    <source>
        <dbReference type="ARBA" id="ARBA00022443"/>
    </source>
</evidence>
<dbReference type="GO" id="GO:0005634">
    <property type="term" value="C:nucleus"/>
    <property type="evidence" value="ECO:0007669"/>
    <property type="project" value="UniProtKB-SubCell"/>
</dbReference>
<evidence type="ECO:0000256" key="10">
    <source>
        <dbReference type="PROSITE-ProRule" id="PRU00192"/>
    </source>
</evidence>
<feature type="compositionally biased region" description="Basic and acidic residues" evidence="11">
    <location>
        <begin position="4792"/>
        <end position="4820"/>
    </location>
</feature>
<feature type="region of interest" description="Disordered" evidence="11">
    <location>
        <begin position="7649"/>
        <end position="7680"/>
    </location>
</feature>
<keyword evidence="6" id="KW-0677">Repeat</keyword>
<evidence type="ECO:0000256" key="11">
    <source>
        <dbReference type="SAM" id="MobiDB-lite"/>
    </source>
</evidence>
<dbReference type="InterPro" id="IPR013098">
    <property type="entry name" value="Ig_I-set"/>
</dbReference>
<dbReference type="InterPro" id="IPR007110">
    <property type="entry name" value="Ig-like_dom"/>
</dbReference>
<feature type="compositionally biased region" description="Basic and acidic residues" evidence="11">
    <location>
        <begin position="4714"/>
        <end position="4779"/>
    </location>
</feature>
<feature type="compositionally biased region" description="Basic residues" evidence="11">
    <location>
        <begin position="3886"/>
        <end position="3895"/>
    </location>
</feature>
<evidence type="ECO:0008006" key="17">
    <source>
        <dbReference type="Google" id="ProtNLM"/>
    </source>
</evidence>
<dbReference type="EMBL" id="JAPXFL010000010">
    <property type="protein sequence ID" value="KAK9500904.1"/>
    <property type="molecule type" value="Genomic_DNA"/>
</dbReference>
<feature type="compositionally biased region" description="Basic and acidic residues" evidence="11">
    <location>
        <begin position="5579"/>
        <end position="5588"/>
    </location>
</feature>
<dbReference type="FunFam" id="2.60.40.10:FF:000214">
    <property type="entry name" value="titin isoform X1"/>
    <property type="match status" value="1"/>
</dbReference>
<dbReference type="Pfam" id="PF00018">
    <property type="entry name" value="SH3_1"/>
    <property type="match status" value="1"/>
</dbReference>
<dbReference type="SUPFAM" id="SSF48726">
    <property type="entry name" value="Immunoglobulin"/>
    <property type="match status" value="11"/>
</dbReference>
<feature type="region of interest" description="Disordered" evidence="11">
    <location>
        <begin position="4402"/>
        <end position="4451"/>
    </location>
</feature>
<dbReference type="Gene3D" id="2.30.30.40">
    <property type="entry name" value="SH3 Domains"/>
    <property type="match status" value="1"/>
</dbReference>
<feature type="compositionally biased region" description="Basic and acidic residues" evidence="11">
    <location>
        <begin position="4280"/>
        <end position="4312"/>
    </location>
</feature>
<feature type="region of interest" description="Disordered" evidence="11">
    <location>
        <begin position="5518"/>
        <end position="5562"/>
    </location>
</feature>
<dbReference type="SUPFAM" id="SSF50044">
    <property type="entry name" value="SH3-domain"/>
    <property type="match status" value="1"/>
</dbReference>
<dbReference type="FunFam" id="2.60.40.10:FF:000032">
    <property type="entry name" value="palladin isoform X1"/>
    <property type="match status" value="2"/>
</dbReference>
<organism evidence="15 16">
    <name type="scientific">Rhynocoris fuscipes</name>
    <dbReference type="NCBI Taxonomy" id="488301"/>
    <lineage>
        <taxon>Eukaryota</taxon>
        <taxon>Metazoa</taxon>
        <taxon>Ecdysozoa</taxon>
        <taxon>Arthropoda</taxon>
        <taxon>Hexapoda</taxon>
        <taxon>Insecta</taxon>
        <taxon>Pterygota</taxon>
        <taxon>Neoptera</taxon>
        <taxon>Paraneoptera</taxon>
        <taxon>Hemiptera</taxon>
        <taxon>Heteroptera</taxon>
        <taxon>Panheteroptera</taxon>
        <taxon>Cimicomorpha</taxon>
        <taxon>Reduviidae</taxon>
        <taxon>Harpactorinae</taxon>
        <taxon>Harpactorini</taxon>
        <taxon>Rhynocoris</taxon>
    </lineage>
</organism>
<proteinExistence type="inferred from homology"/>
<feature type="domain" description="Ig-like" evidence="13">
    <location>
        <begin position="6701"/>
        <end position="6784"/>
    </location>
</feature>
<feature type="domain" description="Ig-like" evidence="13">
    <location>
        <begin position="7196"/>
        <end position="7257"/>
    </location>
</feature>
<evidence type="ECO:0000256" key="5">
    <source>
        <dbReference type="ARBA" id="ARBA00022490"/>
    </source>
</evidence>
<dbReference type="PANTHER" id="PTHR13817:SF151">
    <property type="entry name" value="TITIN"/>
    <property type="match status" value="1"/>
</dbReference>
<feature type="region of interest" description="Disordered" evidence="11">
    <location>
        <begin position="5742"/>
        <end position="5791"/>
    </location>
</feature>
<dbReference type="GO" id="GO:0040017">
    <property type="term" value="P:positive regulation of locomotion"/>
    <property type="evidence" value="ECO:0007669"/>
    <property type="project" value="UniProtKB-ARBA"/>
</dbReference>
<feature type="region of interest" description="Disordered" evidence="11">
    <location>
        <begin position="4535"/>
        <end position="4862"/>
    </location>
</feature>
<dbReference type="InterPro" id="IPR050964">
    <property type="entry name" value="Striated_Muscle_Regulatory"/>
</dbReference>
<feature type="compositionally biased region" description="Basic and acidic residues" evidence="11">
    <location>
        <begin position="4609"/>
        <end position="4686"/>
    </location>
</feature>
<evidence type="ECO:0000256" key="6">
    <source>
        <dbReference type="ARBA" id="ARBA00022737"/>
    </source>
</evidence>
<gene>
    <name evidence="15" type="ORF">O3M35_002069</name>
</gene>
<dbReference type="InterPro" id="IPR036028">
    <property type="entry name" value="SH3-like_dom_sf"/>
</dbReference>
<feature type="domain" description="Ig-like" evidence="13">
    <location>
        <begin position="6520"/>
        <end position="6605"/>
    </location>
</feature>
<dbReference type="SMART" id="SM00408">
    <property type="entry name" value="IGc2"/>
    <property type="match status" value="11"/>
</dbReference>
<feature type="domain" description="Ig-like" evidence="13">
    <location>
        <begin position="6113"/>
        <end position="6202"/>
    </location>
</feature>
<dbReference type="SMART" id="SM00326">
    <property type="entry name" value="SH3"/>
    <property type="match status" value="1"/>
</dbReference>
<feature type="compositionally biased region" description="Basic residues" evidence="11">
    <location>
        <begin position="4780"/>
        <end position="4791"/>
    </location>
</feature>
<feature type="compositionally biased region" description="Basic and acidic residues" evidence="11">
    <location>
        <begin position="4224"/>
        <end position="4244"/>
    </location>
</feature>
<dbReference type="GO" id="GO:0060298">
    <property type="term" value="P:positive regulation of sarcomere organization"/>
    <property type="evidence" value="ECO:0007669"/>
    <property type="project" value="UniProtKB-ARBA"/>
</dbReference>
<sequence>MSVEETSTSLKEGTVTADKLPTMVSAGKSIIPQESLNVTEVTQGQAEDRLAEMTKPVPVKPKMDVSSTEPLIISEVFAETKPGKYFPELVVPTESASAAFVQQQTALTEEMQLPEKEGEYVPGKLPPEQKAGLGLTPEDSLTILEANVHEKEMEFIPSKKPALSVASEEISTKESLIVSAVQHHDQETILEISFHKKKKADVDFTNKESVITEETTAVESEGTFEAGELVGKKSAQPTISSLEASNVSETLVQEKEGIFVPEKSPSRSFAESSIRPQETISVSETTIQQGTSEFSDVLKYRTDEAVPSLQSTEAKEITMVVLQDSEVPMKPQELPQTCQLEEAYTEKLSQKGIVRYETELVEKEGMQEVFDMPETHKGKTVPTHPLQSLIIEEAVPQGETKTLMKETPQETVASLSQTTFQETVTEMVVCGEDVGSHKVKEKPKGKLADVTVLEEEGLTVTEVIAESKLGEYKKEIAPTEAVAQPLVSAQKTAIQSETITHLTAAPIHPEKPQEGTAKAEHTVLESVEIISLQVGEKESEWKKDILPELKHAQVELSEGISGITIEQIVSHDKEKDLKPEETVTMNALATCLSGHKIAIKSETVPDSHVGKLDKPKLVTEKAKVDSTPLQEVIITETNISETEKVLEEKPKEKLQNVSISVRTEEQLSVTEVIAEDKIGTYTGKERPEGKKAQMDFISQEVVQKEEVVFGDNTGKFERTSPIKEQAVLEHTLIQCAVATEQQAGELESEFVAPIKPDEKSAVMFFEKGDYIKVTEVNVIDKEKPLDVLEKPKEMFASADLESHKVASKTEVLTDVSVGKVGEFKPELTSAQVTQSSYESVVQKEMLVGECEGVYKEEIQPDKKTAAAAFVEGESISVSMVIAEDKEGKIAQPEKPETKIAQADIRGQEVAQSTEVTVQSSVKDFGYEKPASAQAMPNQLPYNPVVMLETAPIETEQLMAAPIKPQDKKAGLTYEDSHEVSITEVVTGDQITNFVSEDRPEDKYAKADIFGHGIAQKTEVISASTTGEVKRESPVKALAQPEAVPYESIITSEVGVTEKESKFDEVLTMDTKTVELAFEEKHSLKVSLVTVDDKEDELKAAVKPKESVATKGISGQEVAEKQEVIPETAIGDVPAFTASQATAQAENIPFEGITLTEHLISESEGKFKGDAKPLETSADVNIVESRGIVITEVRVDDKEEKYSATSIPKGMTASTELVSQEGTQTEEVLLHDTVTQVKLPSTQTVTASSSQTPFHTIETKVMTAGEIEGFMDKFVTPDQKKAEPLFEGAKSGVMISETVTSIKEGAFVGPQQPKLSTANKEIVTKDVASTSQVFVGDAIKEFKEKAPETAKAQTEQLPYQSLVSSVTSPAESEGILSKQITPESKTADVEFIEESGVSITQVVATDTEKELTETLQAEKKFAKPEITSHVVASKTEVITETTAKKVDVVKPTTVCANIEQTPFESLVTSEVTVKEKESTFESKPEIATQSATTIFEEKHGVKVTQIISEDKEDNLKEKVKPKNVTANLNIPEQEVLEVSEILPQISVGSVPELSATPAKGSKTQVPFKGIQLSETTAQEKEGTLEEGVKPKTKVAESAIDEVESVQVITTVTGYKEGEVQPLSMPAGKKAVPDISTHEVAEVEELVIGVNTGEYKAIKPQTTIATSEHIAFETISQSQVLIGDSFQELAEAKQPDKKLAEVSYGEGKSVTISQVILGDKEQMYKPDEMPKGRTAAPALTDARELADQMHVTPIASVAEYTTVTPKFESAEEGQEAIHGLIISEQMVQEVGKEFDKKFEPETKQVDISIVEGRKVQTVSEVIVEDKEGPVTTLAVPESKKATSDVVAQQVVEIIQTFSESSTGEIVTQTRKRTKAILDHVPYETYIQQEPIVQESEEELGAFKAGKKSAGVTFEEGRSVTITEVELGEGESSYTVEEVPESHKAQPNISGIEAAQQSLTITEMGLEDLEVSQPVQVKASTGHITLEGVISKEVLVAEREAEFVSDTKPTTKLAEFKFEEGKGITITSVETEEKESTFKNTFKPEGQKAHYDITGQEIAEKTETLAETAPQELKIEKPVTTSAKLEQISHSSIIQTEVIPTEDETEIKEGLKVSHKKAEINIEESESIGISQVITEDKESILALEESPKKRQAQPEILPQESLQTSLVESNVYVKEMEREETQKFQAVPEHTPYESIQVSEGTVQEKEEDFIGTFKVVGKTAGVEFEENKVVSISEIVTEHKESSLATLPKPSEAVAQPEFITKEAAQQMQIITNVQTGDFTEEKPKEFRAQTEHTLQESLITTQTLVSEAEKEFQDKLVMDTKRATVVRDFKESISVVENVTMDQEEYTKQMKPATAMAQSEFLPQHALEQAEAIISTSTTTLEEVKKPKDVTATPEQLPFDSVQTTEVMVEEREKDFKSTWKPDVSNVETKLQETKGIIVTQVIAQEQETETVSEAPVMGKAKPDVSDRDIATKLEIVPEFVLGSLETTTPSPKSAKQSTPIQQHVTVVSHQLGEVESSLEEMVQPTRKNVELTFEEQMANLMVTQIEANIKEGECSFDTVVNEQTGTVEFVSNTAYCSEQVMCDINIENLVEKPRKLGQATAAQTAQDAILVETSDVVETEGKLSEASKPDAKQASVTINTNTLPSIQQHDIIETEEPLNIDTPNDRKAIQGLIEAESTQIYQTEILDSSANLTLSKENTKTVDTKYLPNESIIITEAQIEENPTTFSETTVPTVTTSATFNVGQAYPLEVDETHTQENVQSITTDFHPIGKKANIDLISHQNTLIIEDIGVDYKIADIESDKNKPLQAEETLPTAEVPIIEQVVVGEGLSDLFVSTKPTEFNASPNAIPRHAAITELTQLQGGTKDLKTSKESEQHVAVDVIPNQGLSTQDSILLENTDKLIHQEFTKKTARSNILSREVALTEETIVEQNIGEMKTTDTLAKDKAKTELIPQNELQTEEVITKEETEKLKLDQKVSISAATPNIVPINVAVTEQPHNEATAGKIDEESKNLQSAQLSLVAMGVAQTETSSVHYGTEEIKSKDIPSAVKAKQQLGLMESVISSEVHAQESSDEYVGVIKTDLKKGSSSFETREVASTHEVMVDTSLEEIVKEEKISTTIASSSFIGKTVPTQQIPILQESTEDFDSTKPKSLAKPTVSLNPHEFVVSEEQQTVEQTTQEFLAEDKALKTATTILDSIQPLTVISKTPLEQESSLTEFKVKEKRQSTISLSKGLKAPLTHMTSVEDELQIINEDRKEIGQATSALSLLDVAVTHEETVQQTANEFEESSVADVKLSPEFVCSRNVAITEKPLVQSTTDEFITQASKTPVRADKEMLPHQVAISEIPTTFEQVTKKQDEKQPLTAEASSNITPLEGLIVDTKKCLESTQSHETALLMDEVQATASVQEIQVPIKETTTIIESETTIEKKPDVKVFEAGKQIEGLTIVSQQYPQVEDSLGTETIVEINKHHAEQALIAANTITVAQVTATESTEDFVVKDTVTSKAEQDFIPNTELSIIPQQSIDEVTELETTPVFADKRAVSTLSPHSAVVIEEVASEANVQEVPVDKTDMKTATKAVTEISALITDQIDIQMEASKLEEDKVKYETAEKVMKPAEATYVESVDIKYDVTEIPDVKKSDKPNVSIDSNMTAAIVEVPTVSGETSSLEPQTVQPTQAKGDYMPKESIQTVQPQVIQTVKEFSEKFVPDAQEPKVKLMTHDAIETQIVDTQISTGELKTKPGELAKTNVEFLENKSTIVEQTFEQQQPIEMASQEKRKDSKASTKLEALTLPLSETTTLEETSQTLTIKSYNTDSATNVSQPTDLQEATIQETVGRREPTEGVQVEETVTEIGTEEIKPVEKKSGKVTTEETKSLQEAEEIKPVEQKEGKKRKSVKKKQVTEAEKPEEKPEEKIEDSVPEAKPDKPKPQKMKLTPMKIERKEIAPSPLQFAQEKVEVPLFATIKLRKASVAPKKEAEPTQLPKFLLKSRITRIEYPPAMKFLIITELTPPVLDNGILSRNYEEAQKIKKKKIKLKKLPEPEKVELEKYEPFEEVVTKELEQKQPEKIEKVPVEKPKPEEQVPLKIKLGKGKVPEEQTVEEVVKLKSIPKKVEKETEEEKKPGKIEPEKPLEQPKEVTEDLELKLPKPIETGDRKESSSEKEMPEKEEKESDSKPEKKKKPKTKKPKPEETPEEKVITPGKPKEKSPEPTETITLKKKQGTLPPEEPESIKLKPFDKEKPAPEPESKELTGVTPKPFDVERKEEEIQPKEFKDKDKKPKKKKIPKTEEIEEVPKEEQPAEEKPKEEPKKKLQPMKKIEVKVQPQKVEVQELKPGEPFTMKLKKVKVLEKKEEKPKELQRILLKSRIKRIPYPPQELKCVYSELIPPVVDNGILSRNYKEAEEVIKKKPKKVKLPSKPERKLEEVEKIPEEEKKPDEEKPKEKPKTKLQPMQKVEVKVQPQKVEVQELKPGEPFTMKLKKVKVPEKKEEKPKELQRILLKSRIKRIPYPPQELKCIYSELIPPIIDNGILSRNYKEAEEVIKKKPKKVKLPRKPERELEEVEPMPEEEKKKPETEPETPEKHVQPKPKPEVPEEETVKLKIGKGKIPVTEEEQETVKLKKIPEKPEEPSVQDEVKKKPKEKEEDKPKKVKEYPDTELKPVEEVDFPERSTDKLEEPRKTEEEEKVVPEEKPKKKTKPKAPKPEEEIPEKQLILGKGKKKESPPPEEVKFRIPESEKPGEKPEEIKLKPITKEKPEDEEKDKELTFEGKLPEEAPKEEKPKETIEKKKKIKEKKKKMPSSEEEKPEEQKPVEELKKPEEITEVKPIEEEEVPITKTEKEPEATEEKPKEKPKLIPQKIERKDVQPTKVQKVKEVIPEQPLFTAVKLRKPSVVPKKGEKEKPQEVIRFLLKSRITFVKYPPEELRATISTLPKVSLDNGILSRNYQEAIKKEKIKRKKIKLPEKEETELEKYEPYIEEKEEPDKETEKKPVTPRERPGVKQPEEEAPKKLEIGKGSIKEEDTTPETVTLKKVIPKEEKEDEQVPTKKPQPEEEKPTKPKVKKEEPEDNIKFEPTFKDEVPEKRETEKSPSPEEVKEEKPEEIKPIKKKEKKVKKDEPTEEKKLELGKPKPKPEEEPTEITLKKPKPKEPEKQPEEEIKLKPFTKEKDEVPKEEKVEAELQLKKPEEKSPPEEEDKVVIKKKKKVKQEKPEEAPQEEVTLRRPSKVKEEETTETLIKLKKKPEVKTLEETETEVTVKKIDKTYIEEEATDSVTIKKKPKKKPELGEETITEITIEKVEEKQVEEELPRKKSLPKLIEDDEATIQITFMEKPKPKVPEEEESTPEIVTIKKLKPEKSKVTEVEEVTEEVTVKKIKPEKPKVTEVEEVTEEVTVKKIKPEKPKVTEVEEVTEEVTVKKVKPEKPKVTEVEEVTEEVTVKKVKPEKPKVTEVEEVTEEVTVKKVKPEKPKVTEVEEVTEEVTVKKVKPEKPKVTEVEEVTEEVVIKKVKPEKPKETEVEEVTEEITIKKVKPKKPKEVEEASEEVTIKKIKPEKPKETEEVSEEVTIKKVKPKKPKEVEEVSEEITIKKVQPEKPKETEEVSEEVTIKKVKPKKPKEVEEVSEEVTIKKVQPEKPKETEEVSEEVTIKKVKPKKPKEVEEVSEEVTIKKVQPEKPKETEEVSEEVTIKKVKPKKPKEVEEVSEEITIKKVKPKKKTETETVTEEISVKKAPTKKKYSVSEESGELTIKKLEVVEKEEPKEDEEEEQVAVTIPKKRKPKEEDKKPEEEEEEEEVVESVTFVPKSTKKKEEVEQEFKIKTGTYQEEEVAMTGKVKLPRKKKPVQQVSEEATSETIYIEEEQEKETPYTVEEMEEQQVKIGLRKPKTTKKEEVEQEFKIKMGKYEEEEIEMTGKVKLPKKKKPVTFAEESSSETIRIEQEVEEEEEEGPEHVKFPLRRKSSTSQPYSVEEVEEEVQLGLRKPRRSASVVYEEESLELKVKRKPSKPLVTSFHQEEASLHITKFAEETGEEGITREVGTPLFSICSYVAETEDALNLVEGEKVYVIESNNADWWFVSKHLTEEKGWVPAVYLRDEPSYTLYVQKKLHEKIDKLPIFEKPAPGTNVSAPKFIEKLQPKWAPDGATVQFECKVVGNPRPQITWFRQTQIIKPSHDFQIFYDEDNVATLIINEVFPEDAGTFTCVAKNAAGFASSTTELTIEAPLSDHGSDATGVSRKSLSRESSLADILEGIPPTFSRKPRSQVVNVGSNVQLEVRLVAVPEPEITWLHNGKPVEGAKTHSDMHMYSSVLNINKITKRQEGKYTVIATNREGEATLNIVIKVKTDEPEAPVFIEPLKDVAVTEGEGVILTVQVSGVPTPKVKWLKDGKPTKVKPTVKGETHSLPLGNVKPSDTGRYTVEASNPHGQATTSSNLTVQEIRKQYAPLFVERFEEVKVPEKGTVKLTAKVKANPIPTVTWFRNNKTLLASPKITEMFDGEQIMLEINDIDSEQDSGDYKCVATNPLGSATHGAKIIVDVPQVTFTKLLPPRVEMDEMTTMTLECETSHTVSATWYHNGQELSGMDNRELVQQGRLQKLVIKKASRHDKGTYKCCVKDQSTQTKLIVHEVKPDFVRKLEDCEITEQQCAVLEVEISSDVAEVEWQKDGMPIEPTPGKFEIEKQGTVRKLLIRSTSVHDEGEYSCVLGDQECTAEITVIELPPEILTHLQDTSVPRGEKAQLEVELTKGDALVHWYKDDVELQFSEHVQLSIDGKRQKLKIYQAEESDAGVYSCRVGNQVSTARITVEEPEVEFITRLPDVTMLPVGSDAEFTVELSRPDVEVKWFKKGKEIKPTDRFVITSEGAKRKLVIKKVTQEDQSDISCMAINVKTTTKLKIEVIETAPRINVDVKEYKVKKGEDATFTVKYSGTPKPTDEWTVNGTVIKPSNRIQTKVDEESASLTIKKVEDSDKGTYTIKLKNNIGEASASLTLIIIEVPAAPGTPEVINVTNTSVTVHWKEPAFDGNSPITSYILEHHDKEEFLKWHETVDIKETTHTVSGLIRGHEVTFRVSAVNQVGRGQTSDTSKYVRVEEPGSSQAPVFKEPLTDLSAGLERTVTLTCVVSAVPPPDIKWFKDGKVLKTKNASYANNVAKLTIERVTESSGGVYTCKASNSAGTAETTCKLLVQEIPSLRIDEELNSQRLKVTEQWKPIVEYTGFPRPEITWTKDGQVITSDKKISIFTEEKTTTLAIYSVDRKDSGTYTVSAVNNAGTATLDVILKVIDKPSRPKSLEIKDVEAESVHVSWEPPADDGGVDISKYSLEKCEVGKMIWTKVADIERDVRSYTVQRLLTNAEYMFRIYAQNPVGVSEPVNSEPVLVKSLYGKPTAPSGPIEVSGMTESTCIICWEVPVSDGGTPIIDYNVEMKEADQTFWTKVGTTKDLQIIISEMKKGKSYEFRVSARNRVGSGPYLQTDEPVVAGKRKTPPSPPKTISVLNIASKSVTLQWEPPLSNGGSELTGYIIEKQPKATSKWTKVATLDPNITNYSVENLKEKSEFYFRVFAENVIGLSFPTTTSLVSLKTHATVPSPPTAPLEVRSTGANSVMLAWGVPESDGGAPIEGYKIAVRDIKKTMWMEVGKVSADVQKLLVKDLQENHEYLIRIFARNEVGMSNPLETDEPFKVTRPTAGGEDTDIEEMGVDKDTPSLSFTTTTTQSWMREAGVDPDIHTYSKSSLLRRSEYFFRIWYYAKHLFK</sequence>
<reference evidence="15 16" key="1">
    <citation type="submission" date="2022-12" db="EMBL/GenBank/DDBJ databases">
        <title>Chromosome-level genome assembly of true bugs.</title>
        <authorList>
            <person name="Ma L."/>
            <person name="Li H."/>
        </authorList>
    </citation>
    <scope>NUCLEOTIDE SEQUENCE [LARGE SCALE GENOMIC DNA]</scope>
    <source>
        <strain evidence="15">Lab_2022b</strain>
    </source>
</reference>
<feature type="compositionally biased region" description="Basic and acidic residues" evidence="11">
    <location>
        <begin position="3896"/>
        <end position="3924"/>
    </location>
</feature>
<feature type="compositionally biased region" description="Basic residues" evidence="11">
    <location>
        <begin position="4172"/>
        <end position="4181"/>
    </location>
</feature>
<feature type="region of interest" description="Disordered" evidence="11">
    <location>
        <begin position="3847"/>
        <end position="3931"/>
    </location>
</feature>
<dbReference type="CDD" id="cd00096">
    <property type="entry name" value="Ig"/>
    <property type="match status" value="1"/>
</dbReference>
<dbReference type="GO" id="GO:0045989">
    <property type="term" value="P:positive regulation of striated muscle contraction"/>
    <property type="evidence" value="ECO:0007669"/>
    <property type="project" value="UniProtKB-ARBA"/>
</dbReference>
<dbReference type="PROSITE" id="PS50002">
    <property type="entry name" value="SH3"/>
    <property type="match status" value="1"/>
</dbReference>